<accession>A0ABP1A3D9</accession>
<comment type="caution">
    <text evidence="2">The sequence shown here is derived from an EMBL/GenBank/DDBJ whole genome shotgun (WGS) entry which is preliminary data.</text>
</comment>
<gene>
    <name evidence="2" type="ORF">CSSPJE1EN2_LOCUS25805</name>
</gene>
<feature type="region of interest" description="Disordered" evidence="1">
    <location>
        <begin position="90"/>
        <end position="111"/>
    </location>
</feature>
<sequence length="291" mass="32042">MDSKFDSKFVGLETRIEHVASATFSNFRVLDEKILQTTLGVQSAIAGAAMADSKCSVLGAELVKVFHLLASCNKTSLLQKMKDLAPTCQNGEHRRQLSPTSKISKDGHISCAHSPTCRSSGHIQFPSMTNRDNQMPPMGTNAGNTSAQAFDKRGILAAQCKDTVLPKRVKSSEMRKTIKQKKRGGAEGRQSSASEQGGSPRKERWTITQQYLEETNNDKSHNLQNQALSIIEKHRQGAEPGLNGHLTIRKAQEGLGKNNQRTDIHLEAGHVHVNVSHHSAIVHHCQRREET</sequence>
<dbReference type="EMBL" id="CAXHBF010000326">
    <property type="protein sequence ID" value="CAK9855873.1"/>
    <property type="molecule type" value="Genomic_DNA"/>
</dbReference>
<feature type="region of interest" description="Disordered" evidence="1">
    <location>
        <begin position="167"/>
        <end position="204"/>
    </location>
</feature>
<dbReference type="Proteomes" id="UP001497522">
    <property type="component" value="Unassembled WGS sequence"/>
</dbReference>
<reference evidence="2" key="1">
    <citation type="submission" date="2024-03" db="EMBL/GenBank/DDBJ databases">
        <authorList>
            <consortium name="ELIXIR-Norway"/>
            <consortium name="Elixir Norway"/>
        </authorList>
    </citation>
    <scope>NUCLEOTIDE SEQUENCE</scope>
</reference>
<evidence type="ECO:0000313" key="3">
    <source>
        <dbReference type="Proteomes" id="UP001497522"/>
    </source>
</evidence>
<keyword evidence="3" id="KW-1185">Reference proteome</keyword>
<evidence type="ECO:0000256" key="1">
    <source>
        <dbReference type="SAM" id="MobiDB-lite"/>
    </source>
</evidence>
<protein>
    <submittedName>
        <fullName evidence="2">Uncharacterized protein</fullName>
    </submittedName>
</protein>
<evidence type="ECO:0000313" key="2">
    <source>
        <dbReference type="EMBL" id="CAK9855873.1"/>
    </source>
</evidence>
<proteinExistence type="predicted"/>
<organism evidence="2 3">
    <name type="scientific">Sphagnum jensenii</name>
    <dbReference type="NCBI Taxonomy" id="128206"/>
    <lineage>
        <taxon>Eukaryota</taxon>
        <taxon>Viridiplantae</taxon>
        <taxon>Streptophyta</taxon>
        <taxon>Embryophyta</taxon>
        <taxon>Bryophyta</taxon>
        <taxon>Sphagnophytina</taxon>
        <taxon>Sphagnopsida</taxon>
        <taxon>Sphagnales</taxon>
        <taxon>Sphagnaceae</taxon>
        <taxon>Sphagnum</taxon>
    </lineage>
</organism>
<name>A0ABP1A3D9_9BRYO</name>